<dbReference type="AlphaFoldDB" id="A0A0P9PN22"/>
<name>A0A0P9PN22_9PSED</name>
<comment type="caution">
    <text evidence="1">The sequence shown here is derived from an EMBL/GenBank/DDBJ whole genome shotgun (WGS) entry which is preliminary data.</text>
</comment>
<organism evidence="1 2">
    <name type="scientific">Pseudomonas syringae pv. coryli</name>
    <dbReference type="NCBI Taxonomy" id="317659"/>
    <lineage>
        <taxon>Bacteria</taxon>
        <taxon>Pseudomonadati</taxon>
        <taxon>Pseudomonadota</taxon>
        <taxon>Gammaproteobacteria</taxon>
        <taxon>Pseudomonadales</taxon>
        <taxon>Pseudomonadaceae</taxon>
        <taxon>Pseudomonas</taxon>
    </lineage>
</organism>
<dbReference type="PATRIC" id="fig|317659.3.peg.4592"/>
<dbReference type="Proteomes" id="UP000051335">
    <property type="component" value="Unassembled WGS sequence"/>
</dbReference>
<evidence type="ECO:0008006" key="3">
    <source>
        <dbReference type="Google" id="ProtNLM"/>
    </source>
</evidence>
<feature type="non-terminal residue" evidence="1">
    <location>
        <position position="54"/>
    </location>
</feature>
<evidence type="ECO:0000313" key="1">
    <source>
        <dbReference type="EMBL" id="KPX01222.1"/>
    </source>
</evidence>
<protein>
    <recommendedName>
        <fullName evidence="3">DUF1534 domain-containing protein</fullName>
    </recommendedName>
</protein>
<reference evidence="1 2" key="1">
    <citation type="submission" date="2015-09" db="EMBL/GenBank/DDBJ databases">
        <title>Genome announcement of multiple Pseudomonas syringae strains.</title>
        <authorList>
            <person name="Thakur S."/>
            <person name="Wang P.W."/>
            <person name="Gong Y."/>
            <person name="Weir B.S."/>
            <person name="Guttman D.S."/>
        </authorList>
    </citation>
    <scope>NUCLEOTIDE SEQUENCE [LARGE SCALE GENOMIC DNA]</scope>
    <source>
        <strain evidence="1 2">ICMP17001</strain>
    </source>
</reference>
<accession>A0A0P9PN22</accession>
<proteinExistence type="predicted"/>
<dbReference type="AntiFam" id="ANF00261">
    <property type="entry name" value="Protein of unknown function (DUF1534)"/>
</dbReference>
<keyword evidence="2" id="KW-1185">Reference proteome</keyword>
<dbReference type="EMBL" id="LJQC01000407">
    <property type="protein sequence ID" value="KPX01222.1"/>
    <property type="molecule type" value="Genomic_DNA"/>
</dbReference>
<sequence>MTQSVTNGIPTRSMDTIVRALSFLTLQHGNALRDALRHKSTPRYRLKAGRGASG</sequence>
<evidence type="ECO:0000313" key="2">
    <source>
        <dbReference type="Proteomes" id="UP000051335"/>
    </source>
</evidence>
<gene>
    <name evidence="1" type="ORF">ALO75_04967</name>
</gene>